<dbReference type="EMBL" id="JAGTXO010000009">
    <property type="protein sequence ID" value="KAG8465844.1"/>
    <property type="molecule type" value="Genomic_DNA"/>
</dbReference>
<evidence type="ECO:0000313" key="3">
    <source>
        <dbReference type="Proteomes" id="UP000751190"/>
    </source>
</evidence>
<feature type="region of interest" description="Disordered" evidence="1">
    <location>
        <begin position="1"/>
        <end position="68"/>
    </location>
</feature>
<organism evidence="2 3">
    <name type="scientific">Diacronema lutheri</name>
    <name type="common">Unicellular marine alga</name>
    <name type="synonym">Monochrysis lutheri</name>
    <dbReference type="NCBI Taxonomy" id="2081491"/>
    <lineage>
        <taxon>Eukaryota</taxon>
        <taxon>Haptista</taxon>
        <taxon>Haptophyta</taxon>
        <taxon>Pavlovophyceae</taxon>
        <taxon>Pavlovales</taxon>
        <taxon>Pavlovaceae</taxon>
        <taxon>Diacronema</taxon>
    </lineage>
</organism>
<gene>
    <name evidence="2" type="ORF">KFE25_005414</name>
</gene>
<dbReference type="AlphaFoldDB" id="A0A8J5XSP6"/>
<sequence length="230" mass="24728">MSSAPELPSLPHARGGNGGGGDDDDGSRGRPALAQHSGGGGSRQKLRREIRPAEWERPQQPPPSNAWSKRALAAEATLAAREHLRSELRRAAELGIIAFTAPPMLVSPEHPMFAIPASRARLQYNESPGGTPRIALSAPISVETAAHLVANSALPRRKQPHLVTSPNRVLRAKSRPTSDPLDLPAVPAERRQRLPRLTLNRTLPRVAAAAAEPAVEPRARALVIYNQLII</sequence>
<proteinExistence type="predicted"/>
<protein>
    <submittedName>
        <fullName evidence="2">Uncharacterized protein</fullName>
    </submittedName>
</protein>
<keyword evidence="3" id="KW-1185">Reference proteome</keyword>
<evidence type="ECO:0000256" key="1">
    <source>
        <dbReference type="SAM" id="MobiDB-lite"/>
    </source>
</evidence>
<dbReference type="Proteomes" id="UP000751190">
    <property type="component" value="Unassembled WGS sequence"/>
</dbReference>
<comment type="caution">
    <text evidence="2">The sequence shown here is derived from an EMBL/GenBank/DDBJ whole genome shotgun (WGS) entry which is preliminary data.</text>
</comment>
<feature type="compositionally biased region" description="Basic and acidic residues" evidence="1">
    <location>
        <begin position="47"/>
        <end position="57"/>
    </location>
</feature>
<evidence type="ECO:0000313" key="2">
    <source>
        <dbReference type="EMBL" id="KAG8465844.1"/>
    </source>
</evidence>
<reference evidence="2" key="1">
    <citation type="submission" date="2021-05" db="EMBL/GenBank/DDBJ databases">
        <title>The genome of the haptophyte Pavlova lutheri (Diacronema luteri, Pavlovales) - a model for lipid biosynthesis in eukaryotic algae.</title>
        <authorList>
            <person name="Hulatt C.J."/>
            <person name="Posewitz M.C."/>
        </authorList>
    </citation>
    <scope>NUCLEOTIDE SEQUENCE</scope>
    <source>
        <strain evidence="2">NIVA-4/92</strain>
    </source>
</reference>
<accession>A0A8J5XSP6</accession>
<name>A0A8J5XSP6_DIALT</name>